<proteinExistence type="inferred from homology"/>
<comment type="pathway">
    <text evidence="2">Cofactor biosynthesis; thiamine diphosphate biosynthesis.</text>
</comment>
<evidence type="ECO:0000256" key="2">
    <source>
        <dbReference type="ARBA" id="ARBA00004948"/>
    </source>
</evidence>
<evidence type="ECO:0000256" key="11">
    <source>
        <dbReference type="ARBA" id="ARBA00048179"/>
    </source>
</evidence>
<keyword evidence="14" id="KW-1185">Reference proteome</keyword>
<feature type="domain" description="SsuA/THI5-like" evidence="12">
    <location>
        <begin position="72"/>
        <end position="287"/>
    </location>
</feature>
<keyword evidence="7" id="KW-0663">Pyridoxal phosphate</keyword>
<comment type="catalytic activity">
    <reaction evidence="11">
        <text>N(6)-(pyridoxal phosphate)-L-lysyl-[4-amino-5-hydroxymethyl-2-methylpyrimidine phosphate synthase] + L-histidyl-[4-amino-5-hydroxymethyl-2-methylpyrimidine phosphate synthase] + 2 Fe(3+) + 4 H2O = L-lysyl-[4-amino-5-hydroxymethyl-2-methylpyrimidine phosphate synthase] + (2S)-2-amino-5-hydroxy-4-oxopentanoyl-[4-amino-5-hydroxymethyl-2-methylpyrimidine phosphate synthase] + 4-amino-2-methyl-5-(phosphooxymethyl)pyrimidine + 3-oxopropanoate + 2 Fe(2+) + 2 H(+)</text>
        <dbReference type="Rhea" id="RHEA:65756"/>
        <dbReference type="Rhea" id="RHEA-COMP:16892"/>
        <dbReference type="Rhea" id="RHEA-COMP:16893"/>
        <dbReference type="Rhea" id="RHEA-COMP:16894"/>
        <dbReference type="Rhea" id="RHEA-COMP:16895"/>
        <dbReference type="ChEBI" id="CHEBI:15377"/>
        <dbReference type="ChEBI" id="CHEBI:15378"/>
        <dbReference type="ChEBI" id="CHEBI:29033"/>
        <dbReference type="ChEBI" id="CHEBI:29034"/>
        <dbReference type="ChEBI" id="CHEBI:29969"/>
        <dbReference type="ChEBI" id="CHEBI:29979"/>
        <dbReference type="ChEBI" id="CHEBI:33190"/>
        <dbReference type="ChEBI" id="CHEBI:58354"/>
        <dbReference type="ChEBI" id="CHEBI:143915"/>
        <dbReference type="ChEBI" id="CHEBI:157692"/>
    </reaction>
    <physiologicalReaction direction="left-to-right" evidence="11">
        <dbReference type="Rhea" id="RHEA:65757"/>
    </physiologicalReaction>
</comment>
<keyword evidence="6" id="KW-0479">Metal-binding</keyword>
<dbReference type="Pfam" id="PF09084">
    <property type="entry name" value="NMT1"/>
    <property type="match status" value="1"/>
</dbReference>
<evidence type="ECO:0000256" key="10">
    <source>
        <dbReference type="ARBA" id="ARBA00033171"/>
    </source>
</evidence>
<keyword evidence="5" id="KW-0808">Transferase</keyword>
<evidence type="ECO:0000256" key="3">
    <source>
        <dbReference type="ARBA" id="ARBA00009406"/>
    </source>
</evidence>
<evidence type="ECO:0000256" key="6">
    <source>
        <dbReference type="ARBA" id="ARBA00022723"/>
    </source>
</evidence>
<evidence type="ECO:0000259" key="12">
    <source>
        <dbReference type="Pfam" id="PF09084"/>
    </source>
</evidence>
<evidence type="ECO:0000256" key="7">
    <source>
        <dbReference type="ARBA" id="ARBA00022898"/>
    </source>
</evidence>
<comment type="similarity">
    <text evidence="3">Belongs to the NMT1/THI5 family.</text>
</comment>
<dbReference type="Proteomes" id="UP001321766">
    <property type="component" value="Chromosome"/>
</dbReference>
<dbReference type="PANTHER" id="PTHR31528:SF1">
    <property type="entry name" value="4-AMINO-5-HYDROXYMETHYL-2-METHYLPYRIMIDINE PHOSPHATE SYNTHASE THI11-RELATED"/>
    <property type="match status" value="1"/>
</dbReference>
<comment type="function">
    <text evidence="1">Responsible for the formation of the pyrimidine heterocycle in the thiamine biosynthesis pathway. Catalyzes the formation of hydroxymethylpyrimidine phosphate (HMP-P) from histidine and pyridoxal phosphate (PLP). The protein uses PLP and the active site histidine to form HMP-P, generating an inactive enzyme. The enzyme can only undergo a single turnover, which suggests it is a suicide enzyme.</text>
</comment>
<evidence type="ECO:0000256" key="9">
    <source>
        <dbReference type="ARBA" id="ARBA00023004"/>
    </source>
</evidence>
<dbReference type="Gene3D" id="3.40.190.10">
    <property type="entry name" value="Periplasmic binding protein-like II"/>
    <property type="match status" value="2"/>
</dbReference>
<evidence type="ECO:0000313" key="13">
    <source>
        <dbReference type="EMBL" id="BDR53598.1"/>
    </source>
</evidence>
<dbReference type="EMBL" id="AP026798">
    <property type="protein sequence ID" value="BDR53598.1"/>
    <property type="molecule type" value="Genomic_DNA"/>
</dbReference>
<name>A0ABM8B9V7_9BIFI</name>
<evidence type="ECO:0000256" key="1">
    <source>
        <dbReference type="ARBA" id="ARBA00003469"/>
    </source>
</evidence>
<sequence length="373" mass="39920">MSIVGDIPTEQGPQQTGVRQVLGWLTKALALASAGALTLSLAACGKAGSTNQASQNSESADEIAFMLDWTPNTNHVGIYVAQEQGYYKDAGVKVKILPTAQAGAETSVENGVADVGFSKLSNLAAFNAKGSHLQLVFNLGQHSIARWCSLASRTDIATPKDFDGKTFVSFGSAEQTAVVQAMIRNAGGKGDFKRATSGTNTFATLTSGKGDFAGFYVTWEGVQSDLKGPKLHCFVQSDWGVPGNPDQTGFAVKASWLKDSKHRQALKKFVQATKRGYAWSLAHPDQAAKILVKQTPTAHIDPLQASTSMDRIVKDGYWTAGPGQTSISGAVNMQDAQTYLDFQYQAGSYQDGKGKPLQRAPQARDLWTDEFVK</sequence>
<organism evidence="13 14">
    <name type="scientific">Bombiscardovia nodaiensis</name>
    <dbReference type="NCBI Taxonomy" id="2932181"/>
    <lineage>
        <taxon>Bacteria</taxon>
        <taxon>Bacillati</taxon>
        <taxon>Actinomycetota</taxon>
        <taxon>Actinomycetes</taxon>
        <taxon>Bifidobacteriales</taxon>
        <taxon>Bifidobacteriaceae</taxon>
        <taxon>Bombiscardovia</taxon>
    </lineage>
</organism>
<accession>A0ABM8B9V7</accession>
<keyword evidence="9" id="KW-0408">Iron</keyword>
<reference evidence="13 14" key="1">
    <citation type="journal article" date="2023" name="Microbiol. Spectr.">
        <title>Symbiosis of Carpenter Bees with Uncharacterized Lactic Acid Bacteria Showing NAD Auxotrophy.</title>
        <authorList>
            <person name="Kawasaki S."/>
            <person name="Ozawa K."/>
            <person name="Mori T."/>
            <person name="Yamamoto A."/>
            <person name="Ito M."/>
            <person name="Ohkuma M."/>
            <person name="Sakamoto M."/>
            <person name="Matsutani M."/>
        </authorList>
    </citation>
    <scope>NUCLEOTIDE SEQUENCE [LARGE SCALE GENOMIC DNA]</scope>
    <source>
        <strain evidence="13 14">Kim37-2</strain>
    </source>
</reference>
<protein>
    <recommendedName>
        <fullName evidence="10">Thiamine pyrimidine synthase</fullName>
    </recommendedName>
</protein>
<dbReference type="SUPFAM" id="SSF53850">
    <property type="entry name" value="Periplasmic binding protein-like II"/>
    <property type="match status" value="1"/>
</dbReference>
<gene>
    <name evidence="13" type="ORF">KIM372_15050</name>
</gene>
<dbReference type="InterPro" id="IPR015168">
    <property type="entry name" value="SsuA/THI5"/>
</dbReference>
<keyword evidence="8" id="KW-0784">Thiamine biosynthesis</keyword>
<dbReference type="PANTHER" id="PTHR31528">
    <property type="entry name" value="4-AMINO-5-HYDROXYMETHYL-2-METHYLPYRIMIDINE PHOSPHATE SYNTHASE THI11-RELATED"/>
    <property type="match status" value="1"/>
</dbReference>
<comment type="subunit">
    <text evidence="4">Homodimer.</text>
</comment>
<evidence type="ECO:0000256" key="4">
    <source>
        <dbReference type="ARBA" id="ARBA00011738"/>
    </source>
</evidence>
<evidence type="ECO:0000256" key="8">
    <source>
        <dbReference type="ARBA" id="ARBA00022977"/>
    </source>
</evidence>
<evidence type="ECO:0000313" key="14">
    <source>
        <dbReference type="Proteomes" id="UP001321766"/>
    </source>
</evidence>
<evidence type="ECO:0000256" key="5">
    <source>
        <dbReference type="ARBA" id="ARBA00022679"/>
    </source>
</evidence>
<dbReference type="InterPro" id="IPR027939">
    <property type="entry name" value="NMT1/THI5"/>
</dbReference>